<dbReference type="InterPro" id="IPR000209">
    <property type="entry name" value="Peptidase_S8/S53_dom"/>
</dbReference>
<feature type="active site" description="Charge relay system" evidence="5">
    <location>
        <position position="209"/>
    </location>
</feature>
<dbReference type="GO" id="GO:0005576">
    <property type="term" value="C:extracellular region"/>
    <property type="evidence" value="ECO:0007669"/>
    <property type="project" value="UniProtKB-ARBA"/>
</dbReference>
<dbReference type="InParanoid" id="H0EFZ6"/>
<dbReference type="PANTHER" id="PTHR43806">
    <property type="entry name" value="PEPTIDASE S8"/>
    <property type="match status" value="1"/>
</dbReference>
<dbReference type="SUPFAM" id="SSF52743">
    <property type="entry name" value="Subtilisin-like"/>
    <property type="match status" value="1"/>
</dbReference>
<dbReference type="PROSITE" id="PS00137">
    <property type="entry name" value="SUBTILASE_HIS"/>
    <property type="match status" value="1"/>
</dbReference>
<name>H0EFZ6_GLAL7</name>
<dbReference type="GO" id="GO:0006508">
    <property type="term" value="P:proteolysis"/>
    <property type="evidence" value="ECO:0007669"/>
    <property type="project" value="UniProtKB-KW"/>
</dbReference>
<dbReference type="InterPro" id="IPR023827">
    <property type="entry name" value="Peptidase_S8_Asp-AS"/>
</dbReference>
<dbReference type="Pfam" id="PF00082">
    <property type="entry name" value="Peptidase_S8"/>
    <property type="match status" value="1"/>
</dbReference>
<dbReference type="PROSITE" id="PS51892">
    <property type="entry name" value="SUBTILASE"/>
    <property type="match status" value="1"/>
</dbReference>
<dbReference type="FunFam" id="3.40.50.200:FF:000014">
    <property type="entry name" value="Proteinase K"/>
    <property type="match status" value="1"/>
</dbReference>
<feature type="signal peptide" evidence="7">
    <location>
        <begin position="1"/>
        <end position="22"/>
    </location>
</feature>
<evidence type="ECO:0000256" key="2">
    <source>
        <dbReference type="ARBA" id="ARBA00022670"/>
    </source>
</evidence>
<dbReference type="InterPro" id="IPR050131">
    <property type="entry name" value="Peptidase_S8_subtilisin-like"/>
</dbReference>
<keyword evidence="2 5" id="KW-0645">Protease</keyword>
<dbReference type="EMBL" id="AGUE01000021">
    <property type="protein sequence ID" value="EHL02610.1"/>
    <property type="molecule type" value="Genomic_DNA"/>
</dbReference>
<feature type="active site" description="Charge relay system" evidence="5">
    <location>
        <position position="367"/>
    </location>
</feature>
<dbReference type="Gene3D" id="3.40.50.200">
    <property type="entry name" value="Peptidase S8/S53 domain"/>
    <property type="match status" value="1"/>
</dbReference>
<dbReference type="CDD" id="cd04077">
    <property type="entry name" value="Peptidases_S8_PCSK9_ProteinaseK_like"/>
    <property type="match status" value="1"/>
</dbReference>
<evidence type="ECO:0000256" key="7">
    <source>
        <dbReference type="SAM" id="SignalP"/>
    </source>
</evidence>
<evidence type="ECO:0000313" key="9">
    <source>
        <dbReference type="EMBL" id="EHL02610.1"/>
    </source>
</evidence>
<evidence type="ECO:0000256" key="5">
    <source>
        <dbReference type="PROSITE-ProRule" id="PRU01240"/>
    </source>
</evidence>
<evidence type="ECO:0000256" key="1">
    <source>
        <dbReference type="ARBA" id="ARBA00011073"/>
    </source>
</evidence>
<evidence type="ECO:0000256" key="3">
    <source>
        <dbReference type="ARBA" id="ARBA00022801"/>
    </source>
</evidence>
<evidence type="ECO:0000256" key="4">
    <source>
        <dbReference type="ARBA" id="ARBA00022825"/>
    </source>
</evidence>
<accession>H0EFZ6</accession>
<dbReference type="GO" id="GO:0004252">
    <property type="term" value="F:serine-type endopeptidase activity"/>
    <property type="evidence" value="ECO:0007669"/>
    <property type="project" value="UniProtKB-UniRule"/>
</dbReference>
<dbReference type="InterPro" id="IPR023828">
    <property type="entry name" value="Peptidase_S8_Ser-AS"/>
</dbReference>
<dbReference type="InterPro" id="IPR022398">
    <property type="entry name" value="Peptidase_S8_His-AS"/>
</dbReference>
<comment type="similarity">
    <text evidence="1 5 6">Belongs to the peptidase S8 family.</text>
</comment>
<keyword evidence="4 5" id="KW-0720">Serine protease</keyword>
<dbReference type="OrthoDB" id="206201at2759"/>
<keyword evidence="3 5" id="KW-0378">Hydrolase</keyword>
<gene>
    <name evidence="9" type="ORF">M7I_1404</name>
</gene>
<feature type="domain" description="Peptidase S8/S53" evidence="8">
    <location>
        <begin position="169"/>
        <end position="402"/>
    </location>
</feature>
<dbReference type="AlphaFoldDB" id="H0EFZ6"/>
<feature type="chain" id="PRO_5003532199" evidence="7">
    <location>
        <begin position="23"/>
        <end position="426"/>
    </location>
</feature>
<dbReference type="HOGENOM" id="CLU_011263_1_4_1"/>
<evidence type="ECO:0000259" key="8">
    <source>
        <dbReference type="Pfam" id="PF00082"/>
    </source>
</evidence>
<organism evidence="9 10">
    <name type="scientific">Glarea lozoyensis (strain ATCC 74030 / MF5533)</name>
    <dbReference type="NCBI Taxonomy" id="1104152"/>
    <lineage>
        <taxon>Eukaryota</taxon>
        <taxon>Fungi</taxon>
        <taxon>Dikarya</taxon>
        <taxon>Ascomycota</taxon>
        <taxon>Pezizomycotina</taxon>
        <taxon>Leotiomycetes</taxon>
        <taxon>Helotiales</taxon>
        <taxon>Helotiaceae</taxon>
        <taxon>Glarea</taxon>
    </lineage>
</organism>
<dbReference type="PROSITE" id="PS00138">
    <property type="entry name" value="SUBTILASE_SER"/>
    <property type="match status" value="1"/>
</dbReference>
<reference evidence="9 10" key="1">
    <citation type="journal article" date="2012" name="Eukaryot. Cell">
        <title>Genome sequence of the fungus Glarea lozoyensis: the first genome sequence of a species from the Helotiaceae family.</title>
        <authorList>
            <person name="Youssar L."/>
            <person name="Gruening B.A."/>
            <person name="Erxleben A."/>
            <person name="Guenther S."/>
            <person name="Huettel W."/>
        </authorList>
    </citation>
    <scope>NUCLEOTIDE SEQUENCE [LARGE SCALE GENOMIC DNA]</scope>
    <source>
        <strain evidence="10">ATCC 74030 / MF5533</strain>
    </source>
</reference>
<sequence length="426" mass="42888">MLFASVPVIVSFLFAFSTLVTAAPGKKKAGAVVTGLGIPVSNPDAKDVIANSYIVVYHKNCTDAMMEDHVNQVKTAMKKRRIGARSTDGRVLSGDVSAISMMGWRAMALEAEDAMIIDIAGSPMVTNVEADTRVNISAMVKQTNAPLGLERLSHKAISTDGYAFDDSAGTGITVYVVDTGIRTTHTDFGGRATFAFNSVNKVNTDENGHGSHVAGTVGGSAFGVAKNAKLVAVKVLGADGGGSNSGVIRGLQFVLTDVTNKALGGKAVVNMSVGGSFSAAVNSAIAGLTRGGVTVVTAAGNENVDAADTSPASAPSAITVGAIDAKTDARAEFSNFGAVVDIFAPGVDVQSVGFSSDTAVATLSGTSMASPHVAGLAAYIMSLEGIASPDAVAARLKELATATGAVVSDPGKGTTNAIIANNGSGQ</sequence>
<protein>
    <submittedName>
        <fullName evidence="9">Putative Subtilisin-like protease</fullName>
    </submittedName>
</protein>
<proteinExistence type="inferred from homology"/>
<keyword evidence="10" id="KW-1185">Reference proteome</keyword>
<dbReference type="InterPro" id="IPR015500">
    <property type="entry name" value="Peptidase_S8_subtilisin-rel"/>
</dbReference>
<feature type="active site" description="Charge relay system" evidence="5">
    <location>
        <position position="178"/>
    </location>
</feature>
<dbReference type="InterPro" id="IPR034193">
    <property type="entry name" value="PCSK9_ProteinaseK-like"/>
</dbReference>
<keyword evidence="7" id="KW-0732">Signal</keyword>
<dbReference type="PANTHER" id="PTHR43806:SF11">
    <property type="entry name" value="CEREVISIN-RELATED"/>
    <property type="match status" value="1"/>
</dbReference>
<dbReference type="PROSITE" id="PS00136">
    <property type="entry name" value="SUBTILASE_ASP"/>
    <property type="match status" value="1"/>
</dbReference>
<evidence type="ECO:0000256" key="6">
    <source>
        <dbReference type="RuleBase" id="RU003355"/>
    </source>
</evidence>
<dbReference type="InterPro" id="IPR036852">
    <property type="entry name" value="Peptidase_S8/S53_dom_sf"/>
</dbReference>
<comment type="caution">
    <text evidence="9">The sequence shown here is derived from an EMBL/GenBank/DDBJ whole genome shotgun (WGS) entry which is preliminary data.</text>
</comment>
<evidence type="ECO:0000313" key="10">
    <source>
        <dbReference type="Proteomes" id="UP000005446"/>
    </source>
</evidence>
<dbReference type="Proteomes" id="UP000005446">
    <property type="component" value="Unassembled WGS sequence"/>
</dbReference>
<dbReference type="PRINTS" id="PR00723">
    <property type="entry name" value="SUBTILISIN"/>
</dbReference>